<dbReference type="InterPro" id="IPR048469">
    <property type="entry name" value="YchJ-like_M"/>
</dbReference>
<dbReference type="OrthoDB" id="21421at2"/>
<dbReference type="STRING" id="1778.A9W97_28335"/>
<dbReference type="Gene3D" id="3.10.450.50">
    <property type="match status" value="1"/>
</dbReference>
<comment type="caution">
    <text evidence="4">The sequence shown here is derived from an EMBL/GenBank/DDBJ whole genome shotgun (WGS) entry which is preliminary data.</text>
</comment>
<organism evidence="4 5">
    <name type="scientific">Mycobacterium gordonae</name>
    <dbReference type="NCBI Taxonomy" id="1778"/>
    <lineage>
        <taxon>Bacteria</taxon>
        <taxon>Bacillati</taxon>
        <taxon>Actinomycetota</taxon>
        <taxon>Actinomycetes</taxon>
        <taxon>Mycobacteriales</taxon>
        <taxon>Mycobacteriaceae</taxon>
        <taxon>Mycobacterium</taxon>
    </lineage>
</organism>
<accession>A0A0Q2LZH8</accession>
<dbReference type="Proteomes" id="UP000051677">
    <property type="component" value="Unassembled WGS sequence"/>
</dbReference>
<dbReference type="AlphaFoldDB" id="A0A0Q2LZH8"/>
<dbReference type="InterPro" id="IPR004027">
    <property type="entry name" value="SEC_C_motif"/>
</dbReference>
<dbReference type="PANTHER" id="PTHR33747:SF1">
    <property type="entry name" value="ADENYLATE CYCLASE-ASSOCIATED CAP C-TERMINAL DOMAIN-CONTAINING PROTEIN"/>
    <property type="match status" value="1"/>
</dbReference>
<proteinExistence type="inferred from homology"/>
<name>A0A0Q2LZH8_MYCGO</name>
<sequence>MGVKENGEERCPCGSGGSYADCCRPLHAGDRVADTALALMRSRFSAFAVGDAEYLRASWHPRTRPKRVRVDDDVEWRRLQIVDTEGGGHDDPTGVVEFRAQYVREGKRHILHERSRFTREKGRWMYLDGRGGGLTSGHHLPWKEGDRF</sequence>
<evidence type="ECO:0000256" key="1">
    <source>
        <dbReference type="ARBA" id="ARBA00010839"/>
    </source>
</evidence>
<gene>
    <name evidence="4" type="ORF">AO501_05410</name>
</gene>
<evidence type="ECO:0000313" key="4">
    <source>
        <dbReference type="EMBL" id="KQH81058.1"/>
    </source>
</evidence>
<dbReference type="HAMAP" id="MF_00612">
    <property type="entry name" value="UPF0225"/>
    <property type="match status" value="1"/>
</dbReference>
<evidence type="ECO:0000259" key="3">
    <source>
        <dbReference type="Pfam" id="PF17775"/>
    </source>
</evidence>
<feature type="domain" description="YchJ-like middle NTF2-like" evidence="3">
    <location>
        <begin position="35"/>
        <end position="129"/>
    </location>
</feature>
<reference evidence="4 5" key="1">
    <citation type="submission" date="2015-10" db="EMBL/GenBank/DDBJ databases">
        <title>Mycobacterium gordonae draft genome assembly.</title>
        <authorList>
            <person name="Ustinova V."/>
            <person name="Smirnova T."/>
            <person name="Blagodatskikh K."/>
            <person name="Varlamov D."/>
            <person name="Larionova E."/>
            <person name="Chernousova L."/>
        </authorList>
    </citation>
    <scope>NUCLEOTIDE SEQUENCE [LARGE SCALE GENOMIC DNA]</scope>
    <source>
        <strain evidence="4 5">CTRI 14-8773</strain>
    </source>
</reference>
<dbReference type="Pfam" id="PF02810">
    <property type="entry name" value="SEC-C"/>
    <property type="match status" value="1"/>
</dbReference>
<dbReference type="Pfam" id="PF17775">
    <property type="entry name" value="YchJ_M-like"/>
    <property type="match status" value="1"/>
</dbReference>
<dbReference type="InterPro" id="IPR032710">
    <property type="entry name" value="NTF2-like_dom_sf"/>
</dbReference>
<dbReference type="EMBL" id="LKTM01000001">
    <property type="protein sequence ID" value="KQH81058.1"/>
    <property type="molecule type" value="Genomic_DNA"/>
</dbReference>
<comment type="similarity">
    <text evidence="1 2">Belongs to the UPF0225 family.</text>
</comment>
<protein>
    <recommendedName>
        <fullName evidence="2">UPF0225 protein AO501_05410</fullName>
    </recommendedName>
</protein>
<evidence type="ECO:0000313" key="5">
    <source>
        <dbReference type="Proteomes" id="UP000051677"/>
    </source>
</evidence>
<dbReference type="SUPFAM" id="SSF54427">
    <property type="entry name" value="NTF2-like"/>
    <property type="match status" value="1"/>
</dbReference>
<dbReference type="InterPro" id="IPR023006">
    <property type="entry name" value="YchJ-like"/>
</dbReference>
<dbReference type="RefSeq" id="WP_055575816.1">
    <property type="nucleotide sequence ID" value="NZ_LKTM01000001.1"/>
</dbReference>
<evidence type="ECO:0000256" key="2">
    <source>
        <dbReference type="HAMAP-Rule" id="MF_00612"/>
    </source>
</evidence>
<dbReference type="PANTHER" id="PTHR33747">
    <property type="entry name" value="UPF0225 PROTEIN SCO1677"/>
    <property type="match status" value="1"/>
</dbReference>